<proteinExistence type="predicted"/>
<evidence type="ECO:0000313" key="3">
    <source>
        <dbReference type="Proteomes" id="UP000298327"/>
    </source>
</evidence>
<organism evidence="2 3">
    <name type="scientific">Dentipellis fragilis</name>
    <dbReference type="NCBI Taxonomy" id="205917"/>
    <lineage>
        <taxon>Eukaryota</taxon>
        <taxon>Fungi</taxon>
        <taxon>Dikarya</taxon>
        <taxon>Basidiomycota</taxon>
        <taxon>Agaricomycotina</taxon>
        <taxon>Agaricomycetes</taxon>
        <taxon>Russulales</taxon>
        <taxon>Hericiaceae</taxon>
        <taxon>Dentipellis</taxon>
    </lineage>
</organism>
<dbReference type="EMBL" id="SEOQ01000631">
    <property type="protein sequence ID" value="TFY59247.1"/>
    <property type="molecule type" value="Genomic_DNA"/>
</dbReference>
<reference evidence="2 3" key="1">
    <citation type="submission" date="2019-02" db="EMBL/GenBank/DDBJ databases">
        <title>Genome sequencing of the rare red list fungi Dentipellis fragilis.</title>
        <authorList>
            <person name="Buettner E."/>
            <person name="Kellner H."/>
        </authorList>
    </citation>
    <scope>NUCLEOTIDE SEQUENCE [LARGE SCALE GENOMIC DNA]</scope>
    <source>
        <strain evidence="2 3">DSM 105465</strain>
    </source>
</reference>
<keyword evidence="3" id="KW-1185">Reference proteome</keyword>
<gene>
    <name evidence="2" type="ORF">EVG20_g7861</name>
</gene>
<name>A0A4Y9YCD4_9AGAM</name>
<evidence type="ECO:0000313" key="2">
    <source>
        <dbReference type="EMBL" id="TFY59247.1"/>
    </source>
</evidence>
<feature type="compositionally biased region" description="Polar residues" evidence="1">
    <location>
        <begin position="27"/>
        <end position="40"/>
    </location>
</feature>
<dbReference type="Proteomes" id="UP000298327">
    <property type="component" value="Unassembled WGS sequence"/>
</dbReference>
<protein>
    <submittedName>
        <fullName evidence="2">Uncharacterized protein</fullName>
    </submittedName>
</protein>
<sequence>MQNGAVWFPPSSAWGREPARRPPAGINGSSRHSPEVSTGILNERWVQRRASRVPSDESPEQSSCSVEVRARPEIKFKPSAPRRHGPSTQNKRSRFPSSLVLSAPNSGRRTPFYR</sequence>
<comment type="caution">
    <text evidence="2">The sequence shown here is derived from an EMBL/GenBank/DDBJ whole genome shotgun (WGS) entry which is preliminary data.</text>
</comment>
<dbReference type="AlphaFoldDB" id="A0A4Y9YCD4"/>
<accession>A0A4Y9YCD4</accession>
<feature type="region of interest" description="Disordered" evidence="1">
    <location>
        <begin position="1"/>
        <end position="114"/>
    </location>
</feature>
<evidence type="ECO:0000256" key="1">
    <source>
        <dbReference type="SAM" id="MobiDB-lite"/>
    </source>
</evidence>
<feature type="compositionally biased region" description="Polar residues" evidence="1">
    <location>
        <begin position="86"/>
        <end position="108"/>
    </location>
</feature>